<reference evidence="2 3" key="1">
    <citation type="submission" date="2018-01" db="EMBL/GenBank/DDBJ databases">
        <title>Co-occurrence of chitin degradation, pigmentation and bioactivity in marine Pseudoalteromonas.</title>
        <authorList>
            <person name="Paulsen S."/>
            <person name="Gram L."/>
            <person name="Machado H."/>
        </authorList>
    </citation>
    <scope>NUCLEOTIDE SEQUENCE [LARGE SCALE GENOMIC DNA]</scope>
    <source>
        <strain evidence="2 3">S3663</strain>
    </source>
</reference>
<dbReference type="Pfam" id="PF12146">
    <property type="entry name" value="Hydrolase_4"/>
    <property type="match status" value="1"/>
</dbReference>
<proteinExistence type="predicted"/>
<dbReference type="RefSeq" id="WP_138481480.1">
    <property type="nucleotide sequence ID" value="NZ_PPSW01000016.1"/>
</dbReference>
<dbReference type="PANTHER" id="PTHR11614">
    <property type="entry name" value="PHOSPHOLIPASE-RELATED"/>
    <property type="match status" value="1"/>
</dbReference>
<name>A0A5R9Q1Y3_9GAMM</name>
<dbReference type="InterPro" id="IPR029058">
    <property type="entry name" value="AB_hydrolase_fold"/>
</dbReference>
<evidence type="ECO:0000259" key="1">
    <source>
        <dbReference type="Pfam" id="PF12146"/>
    </source>
</evidence>
<dbReference type="GO" id="GO:0016787">
    <property type="term" value="F:hydrolase activity"/>
    <property type="evidence" value="ECO:0007669"/>
    <property type="project" value="UniProtKB-KW"/>
</dbReference>
<dbReference type="Gene3D" id="3.40.50.1820">
    <property type="entry name" value="alpha/beta hydrolase"/>
    <property type="match status" value="1"/>
</dbReference>
<evidence type="ECO:0000313" key="2">
    <source>
        <dbReference type="EMBL" id="TLX46834.1"/>
    </source>
</evidence>
<organism evidence="2 3">
    <name type="scientific">Pseudoalteromonas phenolica</name>
    <dbReference type="NCBI Taxonomy" id="161398"/>
    <lineage>
        <taxon>Bacteria</taxon>
        <taxon>Pseudomonadati</taxon>
        <taxon>Pseudomonadota</taxon>
        <taxon>Gammaproteobacteria</taxon>
        <taxon>Alteromonadales</taxon>
        <taxon>Pseudoalteromonadaceae</taxon>
        <taxon>Pseudoalteromonas</taxon>
    </lineage>
</organism>
<dbReference type="EMBL" id="PPSW01000016">
    <property type="protein sequence ID" value="TLX46834.1"/>
    <property type="molecule type" value="Genomic_DNA"/>
</dbReference>
<dbReference type="Proteomes" id="UP000309186">
    <property type="component" value="Unassembled WGS sequence"/>
</dbReference>
<dbReference type="InterPro" id="IPR051044">
    <property type="entry name" value="MAG_DAG_Lipase"/>
</dbReference>
<dbReference type="InterPro" id="IPR022742">
    <property type="entry name" value="Hydrolase_4"/>
</dbReference>
<accession>A0A5R9Q1Y3</accession>
<comment type="caution">
    <text evidence="2">The sequence shown here is derived from an EMBL/GenBank/DDBJ whole genome shotgun (WGS) entry which is preliminary data.</text>
</comment>
<keyword evidence="2" id="KW-0378">Hydrolase</keyword>
<feature type="domain" description="Serine aminopeptidase S33" evidence="1">
    <location>
        <begin position="80"/>
        <end position="236"/>
    </location>
</feature>
<dbReference type="OrthoDB" id="9785847at2"/>
<evidence type="ECO:0000313" key="3">
    <source>
        <dbReference type="Proteomes" id="UP000309186"/>
    </source>
</evidence>
<gene>
    <name evidence="2" type="ORF">C1E24_11265</name>
</gene>
<protein>
    <submittedName>
        <fullName evidence="2">Alpha/beta hydrolase</fullName>
    </submittedName>
</protein>
<dbReference type="AlphaFoldDB" id="A0A5R9Q1Y3"/>
<sequence>MKFNYFHDKQNRFGVQNVTRALSGGLIKIAPKLSLTVGKKLLLNPFGKRHYAFNEVEADDVINLDTSLGKAHISLFGKGQNLVIVSHGWADNSSGFEAMIINLLSQGFKVAAIDHIAHGKSAGKQTHLLNFIETLNATIDYFEQREHHIHAIVAHSMGAVATLNLPEDKLANKKLILIATPIHFFELMFEKVSKAGISTKLLTHVLENIGSEFNRQWQSLCLNQHTSKLSEHIHFIHDEQDRYASYQSLTDYLQTHKSPLFTTQGLGHRRLLGDTKVIQHITQVITT</sequence>
<dbReference type="SUPFAM" id="SSF53474">
    <property type="entry name" value="alpha/beta-Hydrolases"/>
    <property type="match status" value="1"/>
</dbReference>